<evidence type="ECO:0000256" key="4">
    <source>
        <dbReference type="ARBA" id="ARBA00022475"/>
    </source>
</evidence>
<keyword evidence="6 11" id="KW-0812">Transmembrane</keyword>
<dbReference type="GO" id="GO:0000155">
    <property type="term" value="F:phosphorelay sensor kinase activity"/>
    <property type="evidence" value="ECO:0007669"/>
    <property type="project" value="TreeGrafter"/>
</dbReference>
<evidence type="ECO:0000256" key="7">
    <source>
        <dbReference type="ARBA" id="ARBA00022777"/>
    </source>
</evidence>
<comment type="catalytic activity">
    <reaction evidence="1">
        <text>ATP + protein L-histidine = ADP + protein N-phospho-L-histidine.</text>
        <dbReference type="EC" id="2.7.13.3"/>
    </reaction>
</comment>
<dbReference type="InterPro" id="IPR004358">
    <property type="entry name" value="Sig_transdc_His_kin-like_C"/>
</dbReference>
<keyword evidence="8 11" id="KW-1133">Transmembrane helix</keyword>
<evidence type="ECO:0000256" key="8">
    <source>
        <dbReference type="ARBA" id="ARBA00022989"/>
    </source>
</evidence>
<reference evidence="13" key="2">
    <citation type="submission" date="2021-04" db="EMBL/GenBank/DDBJ databases">
        <authorList>
            <person name="Gilroy R."/>
        </authorList>
    </citation>
    <scope>NUCLEOTIDE SEQUENCE</scope>
    <source>
        <strain evidence="13">CHK179-28034</strain>
    </source>
</reference>
<dbReference type="EC" id="2.7.13.3" evidence="3"/>
<evidence type="ECO:0000256" key="10">
    <source>
        <dbReference type="ARBA" id="ARBA00023136"/>
    </source>
</evidence>
<keyword evidence="5" id="KW-0808">Transferase</keyword>
<dbReference type="Proteomes" id="UP000824049">
    <property type="component" value="Unassembled WGS sequence"/>
</dbReference>
<dbReference type="Pfam" id="PF02518">
    <property type="entry name" value="HATPase_c"/>
    <property type="match status" value="1"/>
</dbReference>
<dbReference type="AlphaFoldDB" id="A0A9D2EN66"/>
<dbReference type="PRINTS" id="PR00344">
    <property type="entry name" value="BCTRLSENSOR"/>
</dbReference>
<evidence type="ECO:0000256" key="9">
    <source>
        <dbReference type="ARBA" id="ARBA00023012"/>
    </source>
</evidence>
<evidence type="ECO:0000256" key="11">
    <source>
        <dbReference type="SAM" id="Phobius"/>
    </source>
</evidence>
<dbReference type="InterPro" id="IPR050351">
    <property type="entry name" value="BphY/WalK/GraS-like"/>
</dbReference>
<reference evidence="13" key="1">
    <citation type="journal article" date="2021" name="PeerJ">
        <title>Extensive microbial diversity within the chicken gut microbiome revealed by metagenomics and culture.</title>
        <authorList>
            <person name="Gilroy R."/>
            <person name="Ravi A."/>
            <person name="Getino M."/>
            <person name="Pursley I."/>
            <person name="Horton D.L."/>
            <person name="Alikhan N.F."/>
            <person name="Baker D."/>
            <person name="Gharbi K."/>
            <person name="Hall N."/>
            <person name="Watson M."/>
            <person name="Adriaenssens E.M."/>
            <person name="Foster-Nyarko E."/>
            <person name="Jarju S."/>
            <person name="Secka A."/>
            <person name="Antonio M."/>
            <person name="Oren A."/>
            <person name="Chaudhuri R.R."/>
            <person name="La Ragione R."/>
            <person name="Hildebrand F."/>
            <person name="Pallen M.J."/>
        </authorList>
    </citation>
    <scope>NUCLEOTIDE SEQUENCE</scope>
    <source>
        <strain evidence="13">CHK179-28034</strain>
    </source>
</reference>
<evidence type="ECO:0000259" key="12">
    <source>
        <dbReference type="PROSITE" id="PS50109"/>
    </source>
</evidence>
<dbReference type="SUPFAM" id="SSF55874">
    <property type="entry name" value="ATPase domain of HSP90 chaperone/DNA topoisomerase II/histidine kinase"/>
    <property type="match status" value="1"/>
</dbReference>
<dbReference type="InterPro" id="IPR036890">
    <property type="entry name" value="HATPase_C_sf"/>
</dbReference>
<dbReference type="InterPro" id="IPR005467">
    <property type="entry name" value="His_kinase_dom"/>
</dbReference>
<dbReference type="GO" id="GO:0004721">
    <property type="term" value="F:phosphoprotein phosphatase activity"/>
    <property type="evidence" value="ECO:0007669"/>
    <property type="project" value="TreeGrafter"/>
</dbReference>
<evidence type="ECO:0000256" key="5">
    <source>
        <dbReference type="ARBA" id="ARBA00022679"/>
    </source>
</evidence>
<name>A0A9D2EN66_9FIRM</name>
<evidence type="ECO:0000256" key="6">
    <source>
        <dbReference type="ARBA" id="ARBA00022692"/>
    </source>
</evidence>
<dbReference type="SMART" id="SM00387">
    <property type="entry name" value="HATPase_c"/>
    <property type="match status" value="1"/>
</dbReference>
<keyword evidence="9" id="KW-0902">Two-component regulatory system</keyword>
<evidence type="ECO:0000256" key="2">
    <source>
        <dbReference type="ARBA" id="ARBA00004651"/>
    </source>
</evidence>
<comment type="subcellular location">
    <subcellularLocation>
        <location evidence="2">Cell membrane</location>
        <topology evidence="2">Multi-pass membrane protein</topology>
    </subcellularLocation>
</comment>
<sequence>MRFTAQYLWDHKYIILLEILSAGIFAGVFYLYHLPLMAVLYPAALCGLLGLLFAGTGIWKAYLQHRRLEEMQYISEESLRELCMENRGLKDKDYQRIIVNLCRERQRMQDEAAQARNDAFQYFTLWVHQIKTPIASMRLQLGAEDSALARQLRSEILRIEQYVEMVLTYLKMGSESTDYVFREVSLDKIIRENIRKFRGDFIIKKLRLDYEPVNDRVLSDEKWLSFVVEQILSNALKYTKKGSVRIYMESPETLCIADTGIGIAPEDIPRIFEKGFTGGNGRGDKRASGIGLYLCREICRRLGHRITISSAVDEGTTVRIDLGQDRREGD</sequence>
<protein>
    <recommendedName>
        <fullName evidence="3">histidine kinase</fullName>
        <ecNumber evidence="3">2.7.13.3</ecNumber>
    </recommendedName>
</protein>
<keyword evidence="10 11" id="KW-0472">Membrane</keyword>
<evidence type="ECO:0000256" key="1">
    <source>
        <dbReference type="ARBA" id="ARBA00000085"/>
    </source>
</evidence>
<evidence type="ECO:0000313" key="13">
    <source>
        <dbReference type="EMBL" id="HIZ40470.1"/>
    </source>
</evidence>
<accession>A0A9D2EN66</accession>
<feature type="transmembrane region" description="Helical" evidence="11">
    <location>
        <begin position="12"/>
        <end position="32"/>
    </location>
</feature>
<dbReference type="PANTHER" id="PTHR45453:SF2">
    <property type="entry name" value="HISTIDINE KINASE"/>
    <property type="match status" value="1"/>
</dbReference>
<dbReference type="GO" id="GO:0005886">
    <property type="term" value="C:plasma membrane"/>
    <property type="evidence" value="ECO:0007669"/>
    <property type="project" value="UniProtKB-SubCell"/>
</dbReference>
<feature type="transmembrane region" description="Helical" evidence="11">
    <location>
        <begin position="38"/>
        <end position="62"/>
    </location>
</feature>
<dbReference type="Gene3D" id="3.30.565.10">
    <property type="entry name" value="Histidine kinase-like ATPase, C-terminal domain"/>
    <property type="match status" value="1"/>
</dbReference>
<feature type="domain" description="Histidine kinase" evidence="12">
    <location>
        <begin position="125"/>
        <end position="326"/>
    </location>
</feature>
<dbReference type="GO" id="GO:0016036">
    <property type="term" value="P:cellular response to phosphate starvation"/>
    <property type="evidence" value="ECO:0007669"/>
    <property type="project" value="TreeGrafter"/>
</dbReference>
<evidence type="ECO:0000313" key="14">
    <source>
        <dbReference type="Proteomes" id="UP000824049"/>
    </source>
</evidence>
<dbReference type="PANTHER" id="PTHR45453">
    <property type="entry name" value="PHOSPHATE REGULON SENSOR PROTEIN PHOR"/>
    <property type="match status" value="1"/>
</dbReference>
<keyword evidence="4" id="KW-1003">Cell membrane</keyword>
<dbReference type="PROSITE" id="PS50109">
    <property type="entry name" value="HIS_KIN"/>
    <property type="match status" value="1"/>
</dbReference>
<gene>
    <name evidence="13" type="ORF">H9968_11250</name>
</gene>
<dbReference type="EMBL" id="DXBR01000102">
    <property type="protein sequence ID" value="HIZ40470.1"/>
    <property type="molecule type" value="Genomic_DNA"/>
</dbReference>
<organism evidence="13 14">
    <name type="scientific">Candidatus Anaerobutyricum stercoris</name>
    <dbReference type="NCBI Taxonomy" id="2838457"/>
    <lineage>
        <taxon>Bacteria</taxon>
        <taxon>Bacillati</taxon>
        <taxon>Bacillota</taxon>
        <taxon>Clostridia</taxon>
        <taxon>Lachnospirales</taxon>
        <taxon>Lachnospiraceae</taxon>
        <taxon>Anaerobutyricum</taxon>
    </lineage>
</organism>
<keyword evidence="7 13" id="KW-0418">Kinase</keyword>
<proteinExistence type="predicted"/>
<dbReference type="InterPro" id="IPR003594">
    <property type="entry name" value="HATPase_dom"/>
</dbReference>
<evidence type="ECO:0000256" key="3">
    <source>
        <dbReference type="ARBA" id="ARBA00012438"/>
    </source>
</evidence>
<comment type="caution">
    <text evidence="13">The sequence shown here is derived from an EMBL/GenBank/DDBJ whole genome shotgun (WGS) entry which is preliminary data.</text>
</comment>